<evidence type="ECO:0000256" key="1">
    <source>
        <dbReference type="SAM" id="SignalP"/>
    </source>
</evidence>
<evidence type="ECO:0000313" key="2">
    <source>
        <dbReference type="EMBL" id="MYN21162.1"/>
    </source>
</evidence>
<feature type="non-terminal residue" evidence="2">
    <location>
        <position position="45"/>
    </location>
</feature>
<proteinExistence type="predicted"/>
<keyword evidence="1" id="KW-0732">Signal</keyword>
<sequence>MFKYVLPLVVAAWSAHARAETEPSAPLTLPAALALAAGANPGLAS</sequence>
<feature type="chain" id="PRO_5032855377" evidence="1">
    <location>
        <begin position="20"/>
        <end position="45"/>
    </location>
</feature>
<reference evidence="2 3" key="1">
    <citation type="submission" date="2019-12" db="EMBL/GenBank/DDBJ databases">
        <title>Novel species isolated from a subtropical stream in China.</title>
        <authorList>
            <person name="Lu H."/>
        </authorList>
    </citation>
    <scope>NUCLEOTIDE SEQUENCE [LARGE SCALE GENOMIC DNA]</scope>
    <source>
        <strain evidence="2 3">FT107W</strain>
    </source>
</reference>
<dbReference type="AlphaFoldDB" id="A0A845HPC4"/>
<dbReference type="EMBL" id="WWCV01000145">
    <property type="protein sequence ID" value="MYN21162.1"/>
    <property type="molecule type" value="Genomic_DNA"/>
</dbReference>
<evidence type="ECO:0000313" key="3">
    <source>
        <dbReference type="Proteomes" id="UP000484875"/>
    </source>
</evidence>
<keyword evidence="3" id="KW-1185">Reference proteome</keyword>
<feature type="signal peptide" evidence="1">
    <location>
        <begin position="1"/>
        <end position="19"/>
    </location>
</feature>
<protein>
    <submittedName>
        <fullName evidence="2">TolC family protein</fullName>
    </submittedName>
</protein>
<comment type="caution">
    <text evidence="2">The sequence shown here is derived from an EMBL/GenBank/DDBJ whole genome shotgun (WGS) entry which is preliminary data.</text>
</comment>
<organism evidence="2 3">
    <name type="scientific">Duganella vulcania</name>
    <dbReference type="NCBI Taxonomy" id="2692166"/>
    <lineage>
        <taxon>Bacteria</taxon>
        <taxon>Pseudomonadati</taxon>
        <taxon>Pseudomonadota</taxon>
        <taxon>Betaproteobacteria</taxon>
        <taxon>Burkholderiales</taxon>
        <taxon>Oxalobacteraceae</taxon>
        <taxon>Telluria group</taxon>
        <taxon>Duganella</taxon>
    </lineage>
</organism>
<name>A0A845HPC4_9BURK</name>
<dbReference type="Proteomes" id="UP000484875">
    <property type="component" value="Unassembled WGS sequence"/>
</dbReference>
<gene>
    <name evidence="2" type="ORF">GTP81_30950</name>
</gene>
<accession>A0A845HPC4</accession>